<feature type="non-terminal residue" evidence="1">
    <location>
        <position position="1"/>
    </location>
</feature>
<organism evidence="1">
    <name type="scientific">Dendroctonus ponderosae</name>
    <name type="common">Mountain pine beetle</name>
    <dbReference type="NCBI Taxonomy" id="77166"/>
    <lineage>
        <taxon>Eukaryota</taxon>
        <taxon>Metazoa</taxon>
        <taxon>Ecdysozoa</taxon>
        <taxon>Arthropoda</taxon>
        <taxon>Hexapoda</taxon>
        <taxon>Insecta</taxon>
        <taxon>Pterygota</taxon>
        <taxon>Neoptera</taxon>
        <taxon>Endopterygota</taxon>
        <taxon>Coleoptera</taxon>
        <taxon>Polyphaga</taxon>
        <taxon>Cucujiformia</taxon>
        <taxon>Curculionidae</taxon>
        <taxon>Scolytinae</taxon>
        <taxon>Dendroctonus</taxon>
    </lineage>
</organism>
<gene>
    <name evidence="1" type="ORF">YQE_04138</name>
</gene>
<accession>N6UCL8</accession>
<proteinExistence type="predicted"/>
<sequence length="69" mass="8004">MIAAKLTLEVPTKSVRDEMALDMKRIDLINKYDIRHIQDFHGIHAKDDCTHQDDSASVHLWVLECQETN</sequence>
<dbReference type="AlphaFoldDB" id="N6UCL8"/>
<reference evidence="1" key="1">
    <citation type="journal article" date="2013" name="Genome Biol.">
        <title>Draft genome of the mountain pine beetle, Dendroctonus ponderosae Hopkins, a major forest pest.</title>
        <authorList>
            <person name="Keeling C.I."/>
            <person name="Yuen M.M."/>
            <person name="Liao N.Y."/>
            <person name="Docking T.R."/>
            <person name="Chan S.K."/>
            <person name="Taylor G.A."/>
            <person name="Palmquist D.L."/>
            <person name="Jackman S.D."/>
            <person name="Nguyen A."/>
            <person name="Li M."/>
            <person name="Henderson H."/>
            <person name="Janes J.K."/>
            <person name="Zhao Y."/>
            <person name="Pandoh P."/>
            <person name="Moore R."/>
            <person name="Sperling F.A."/>
            <person name="Huber D.P."/>
            <person name="Birol I."/>
            <person name="Jones S.J."/>
            <person name="Bohlmann J."/>
        </authorList>
    </citation>
    <scope>NUCLEOTIDE SEQUENCE</scope>
</reference>
<name>N6UCL8_DENPD</name>
<protein>
    <submittedName>
        <fullName evidence="1">Uncharacterized protein</fullName>
    </submittedName>
</protein>
<dbReference type="HOGENOM" id="CLU_2778466_0_0_1"/>
<dbReference type="EMBL" id="KB740695">
    <property type="protein sequence ID" value="ENN79410.1"/>
    <property type="molecule type" value="Genomic_DNA"/>
</dbReference>
<evidence type="ECO:0000313" key="1">
    <source>
        <dbReference type="EMBL" id="ENN79410.1"/>
    </source>
</evidence>